<keyword evidence="4" id="KW-0138">CF(0)</keyword>
<comment type="similarity">
    <text evidence="2">Belongs to the ATPase A chain family.</text>
</comment>
<evidence type="ECO:0000256" key="3">
    <source>
        <dbReference type="ARBA" id="ARBA00022448"/>
    </source>
</evidence>
<evidence type="ECO:0000256" key="11">
    <source>
        <dbReference type="RuleBase" id="RU004450"/>
    </source>
</evidence>
<feature type="transmembrane region" description="Helical" evidence="12">
    <location>
        <begin position="157"/>
        <end position="182"/>
    </location>
</feature>
<dbReference type="PANTHER" id="PTHR11410">
    <property type="entry name" value="ATP SYNTHASE SUBUNIT A"/>
    <property type="match status" value="1"/>
</dbReference>
<evidence type="ECO:0000256" key="10">
    <source>
        <dbReference type="ARBA" id="ARBA00023310"/>
    </source>
</evidence>
<name>A0A7H0WBA9_CYACA</name>
<dbReference type="InterPro" id="IPR023011">
    <property type="entry name" value="ATP_synth_F0_asu_AS"/>
</dbReference>
<evidence type="ECO:0000256" key="9">
    <source>
        <dbReference type="ARBA" id="ARBA00023136"/>
    </source>
</evidence>
<dbReference type="NCBIfam" id="TIGR01131">
    <property type="entry name" value="ATP_synt_6_or_A"/>
    <property type="match status" value="1"/>
</dbReference>
<dbReference type="RefSeq" id="YP_010007661.1">
    <property type="nucleotide sequence ID" value="NC_053320.1"/>
</dbReference>
<evidence type="ECO:0000256" key="12">
    <source>
        <dbReference type="SAM" id="Phobius"/>
    </source>
</evidence>
<dbReference type="CDD" id="cd00310">
    <property type="entry name" value="ATP-synt_Fo_a_6"/>
    <property type="match status" value="1"/>
</dbReference>
<evidence type="ECO:0000256" key="8">
    <source>
        <dbReference type="ARBA" id="ARBA00023065"/>
    </source>
</evidence>
<dbReference type="Gene3D" id="1.20.120.220">
    <property type="entry name" value="ATP synthase, F0 complex, subunit A"/>
    <property type="match status" value="1"/>
</dbReference>
<dbReference type="HAMAP" id="MF_01393">
    <property type="entry name" value="ATP_synth_a_bact"/>
    <property type="match status" value="1"/>
</dbReference>
<accession>A0A7H0WBA9</accession>
<reference evidence="13" key="1">
    <citation type="journal article" date="2020" name="BMC Evol. Biol.">
        <title>Potential causes and consequences of rapid mitochondrial genome evolution in thermoacidophilic Galdieria (Rhodophyta).</title>
        <authorList>
            <person name="Cho C.H."/>
            <person name="Park S.I."/>
            <person name="Ciniglia C."/>
            <person name="Yang E.C."/>
            <person name="Graf L."/>
            <person name="Bhattacharya D."/>
            <person name="Yoon H.S."/>
        </authorList>
    </citation>
    <scope>NUCLEOTIDE SEQUENCE</scope>
    <source>
        <strain evidence="13">ACUF 019</strain>
    </source>
</reference>
<evidence type="ECO:0000256" key="1">
    <source>
        <dbReference type="ARBA" id="ARBA00004448"/>
    </source>
</evidence>
<sequence length="253" mass="28749">MIMNFYFNSPLEQFEIICLIPINLYGFNISFSNISLFLIFVSIFYIIFFKFSTRKILLVPLHWQSLAEISYEITQTIVQDNLGSKGEIYFPLIFTIFLFLLFCNLLGLIPYSFTITSQLIITFGLALSVFIGINFIGVRFHGFHFFSIFLPKGAPIIIIPLLVIIEFVSYIVKVFTLAIRLFANITSGHTLLKIIAGFSWTILSLGGIFSIIHIIPLLILLILIGLEIGIALLQAYVFALLVCIYLNDVIDLH</sequence>
<keyword evidence="5 12" id="KW-0812">Transmembrane</keyword>
<keyword evidence="8" id="KW-0406">Ion transport</keyword>
<keyword evidence="6" id="KW-0375">Hydrogen ion transport</keyword>
<keyword evidence="3" id="KW-0813">Transport</keyword>
<feature type="transmembrane region" description="Helical" evidence="12">
    <location>
        <begin position="88"/>
        <end position="109"/>
    </location>
</feature>
<comment type="subcellular location">
    <subcellularLocation>
        <location evidence="1 11">Mitochondrion inner membrane</location>
        <topology evidence="1 11">Multi-pass membrane protein</topology>
    </subcellularLocation>
</comment>
<keyword evidence="13" id="KW-0496">Mitochondrion</keyword>
<gene>
    <name evidence="13" type="primary">atp6</name>
    <name evidence="13" type="ORF">CDCA_ACUF019_016</name>
</gene>
<dbReference type="PRINTS" id="PR00123">
    <property type="entry name" value="ATPASEA"/>
</dbReference>
<keyword evidence="9 12" id="KW-0472">Membrane</keyword>
<organism evidence="13">
    <name type="scientific">Cyanidium caldarium</name>
    <name type="common">Red alga</name>
    <dbReference type="NCBI Taxonomy" id="2771"/>
    <lineage>
        <taxon>Eukaryota</taxon>
        <taxon>Rhodophyta</taxon>
        <taxon>Bangiophyceae</taxon>
        <taxon>Cyanidiales</taxon>
        <taxon>Cyanidiaceae</taxon>
        <taxon>Cyanidium</taxon>
    </lineage>
</organism>
<dbReference type="GO" id="GO:0005743">
    <property type="term" value="C:mitochondrial inner membrane"/>
    <property type="evidence" value="ECO:0007669"/>
    <property type="project" value="UniProtKB-SubCell"/>
</dbReference>
<dbReference type="GO" id="GO:0045259">
    <property type="term" value="C:proton-transporting ATP synthase complex"/>
    <property type="evidence" value="ECO:0007669"/>
    <property type="project" value="UniProtKB-KW"/>
</dbReference>
<dbReference type="InterPro" id="IPR045083">
    <property type="entry name" value="ATP_synth_F0_asu_bact/mt"/>
</dbReference>
<dbReference type="GO" id="GO:0046933">
    <property type="term" value="F:proton-transporting ATP synthase activity, rotational mechanism"/>
    <property type="evidence" value="ECO:0007669"/>
    <property type="project" value="TreeGrafter"/>
</dbReference>
<evidence type="ECO:0000256" key="4">
    <source>
        <dbReference type="ARBA" id="ARBA00022547"/>
    </source>
</evidence>
<keyword evidence="7 12" id="KW-1133">Transmembrane helix</keyword>
<dbReference type="SUPFAM" id="SSF81336">
    <property type="entry name" value="F1F0 ATP synthase subunit A"/>
    <property type="match status" value="1"/>
</dbReference>
<protein>
    <recommendedName>
        <fullName evidence="11">ATP synthase subunit a</fullName>
    </recommendedName>
</protein>
<dbReference type="FunFam" id="1.20.120.220:FF:000003">
    <property type="entry name" value="ATP synthase subunit a"/>
    <property type="match status" value="1"/>
</dbReference>
<dbReference type="PANTHER" id="PTHR11410:SF0">
    <property type="entry name" value="ATP SYNTHASE SUBUNIT A"/>
    <property type="match status" value="1"/>
</dbReference>
<proteinExistence type="inferred from homology"/>
<feature type="transmembrane region" description="Helical" evidence="12">
    <location>
        <begin position="194"/>
        <end position="223"/>
    </location>
</feature>
<dbReference type="Pfam" id="PF00119">
    <property type="entry name" value="ATP-synt_A"/>
    <property type="match status" value="1"/>
</dbReference>
<dbReference type="NCBIfam" id="NF004482">
    <property type="entry name" value="PRK05815.2-4"/>
    <property type="match status" value="1"/>
</dbReference>
<evidence type="ECO:0000313" key="13">
    <source>
        <dbReference type="EMBL" id="QNR39838.1"/>
    </source>
</evidence>
<dbReference type="AlphaFoldDB" id="A0A7H0WBA9"/>
<feature type="transmembrane region" description="Helical" evidence="12">
    <location>
        <begin position="115"/>
        <end position="136"/>
    </location>
</feature>
<evidence type="ECO:0000256" key="6">
    <source>
        <dbReference type="ARBA" id="ARBA00022781"/>
    </source>
</evidence>
<feature type="transmembrane region" description="Helical" evidence="12">
    <location>
        <begin position="29"/>
        <end position="48"/>
    </location>
</feature>
<geneLocation type="mitochondrion" evidence="13"/>
<evidence type="ECO:0000256" key="7">
    <source>
        <dbReference type="ARBA" id="ARBA00022989"/>
    </source>
</evidence>
<dbReference type="GeneID" id="63062173"/>
<feature type="transmembrane region" description="Helical" evidence="12">
    <location>
        <begin position="230"/>
        <end position="247"/>
    </location>
</feature>
<dbReference type="PROSITE" id="PS00449">
    <property type="entry name" value="ATPASE_A"/>
    <property type="match status" value="1"/>
</dbReference>
<dbReference type="InterPro" id="IPR035908">
    <property type="entry name" value="F0_ATP_A_sf"/>
</dbReference>
<evidence type="ECO:0000256" key="5">
    <source>
        <dbReference type="ARBA" id="ARBA00022692"/>
    </source>
</evidence>
<evidence type="ECO:0000256" key="2">
    <source>
        <dbReference type="ARBA" id="ARBA00006810"/>
    </source>
</evidence>
<keyword evidence="10" id="KW-0066">ATP synthesis</keyword>
<dbReference type="EMBL" id="MT270118">
    <property type="protein sequence ID" value="QNR39838.1"/>
    <property type="molecule type" value="Genomic_DNA"/>
</dbReference>
<dbReference type="InterPro" id="IPR000568">
    <property type="entry name" value="ATP_synth_F0_asu"/>
</dbReference>